<accession>A0A8J2VK50</accession>
<organism evidence="1 2">
    <name type="scientific">Agaricicola taiwanensis</name>
    <dbReference type="NCBI Taxonomy" id="591372"/>
    <lineage>
        <taxon>Bacteria</taxon>
        <taxon>Pseudomonadati</taxon>
        <taxon>Pseudomonadota</taxon>
        <taxon>Alphaproteobacteria</taxon>
        <taxon>Rhodobacterales</taxon>
        <taxon>Paracoccaceae</taxon>
        <taxon>Agaricicola</taxon>
    </lineage>
</organism>
<reference evidence="1" key="1">
    <citation type="journal article" date="2014" name="Int. J. Syst. Evol. Microbiol.">
        <title>Complete genome sequence of Corynebacterium casei LMG S-19264T (=DSM 44701T), isolated from a smear-ripened cheese.</title>
        <authorList>
            <consortium name="US DOE Joint Genome Institute (JGI-PGF)"/>
            <person name="Walter F."/>
            <person name="Albersmeier A."/>
            <person name="Kalinowski J."/>
            <person name="Ruckert C."/>
        </authorList>
    </citation>
    <scope>NUCLEOTIDE SEQUENCE</scope>
    <source>
        <strain evidence="1">CCM 7684</strain>
    </source>
</reference>
<reference evidence="1" key="2">
    <citation type="submission" date="2020-09" db="EMBL/GenBank/DDBJ databases">
        <authorList>
            <person name="Sun Q."/>
            <person name="Sedlacek I."/>
        </authorList>
    </citation>
    <scope>NUCLEOTIDE SEQUENCE</scope>
    <source>
        <strain evidence="1">CCM 7684</strain>
    </source>
</reference>
<evidence type="ECO:0000313" key="1">
    <source>
        <dbReference type="EMBL" id="GGE33663.1"/>
    </source>
</evidence>
<dbReference type="RefSeq" id="WP_188408456.1">
    <property type="nucleotide sequence ID" value="NZ_BMCP01000001.1"/>
</dbReference>
<name>A0A8J2VK50_9RHOB</name>
<keyword evidence="2" id="KW-1185">Reference proteome</keyword>
<dbReference type="AlphaFoldDB" id="A0A8J2VK50"/>
<sequence length="102" mass="11571">MTRSLQKSTIIWRGFEIEIRYEATWLCCAQDDRIGHLAIKMVEPESMRLPISHTGYRSYFANPVEVDAAGGPVAFVTDWLNEAAQAPAWQEQSQDPRQCALT</sequence>
<proteinExistence type="predicted"/>
<gene>
    <name evidence="1" type="ORF">GCM10007276_08720</name>
</gene>
<protein>
    <submittedName>
        <fullName evidence="1">Uncharacterized protein</fullName>
    </submittedName>
</protein>
<dbReference type="Proteomes" id="UP000602745">
    <property type="component" value="Unassembled WGS sequence"/>
</dbReference>
<comment type="caution">
    <text evidence="1">The sequence shown here is derived from an EMBL/GenBank/DDBJ whole genome shotgun (WGS) entry which is preliminary data.</text>
</comment>
<evidence type="ECO:0000313" key="2">
    <source>
        <dbReference type="Proteomes" id="UP000602745"/>
    </source>
</evidence>
<dbReference type="EMBL" id="BMCP01000001">
    <property type="protein sequence ID" value="GGE33663.1"/>
    <property type="molecule type" value="Genomic_DNA"/>
</dbReference>